<organism evidence="1 2">
    <name type="scientific">Pseudanabaena cinerea FACHB-1277</name>
    <dbReference type="NCBI Taxonomy" id="2949581"/>
    <lineage>
        <taxon>Bacteria</taxon>
        <taxon>Bacillati</taxon>
        <taxon>Cyanobacteriota</taxon>
        <taxon>Cyanophyceae</taxon>
        <taxon>Pseudanabaenales</taxon>
        <taxon>Pseudanabaenaceae</taxon>
        <taxon>Pseudanabaena</taxon>
        <taxon>Pseudanabaena cinerea</taxon>
    </lineage>
</organism>
<protein>
    <submittedName>
        <fullName evidence="1">Uncharacterized protein</fullName>
    </submittedName>
</protein>
<dbReference type="Proteomes" id="UP000631421">
    <property type="component" value="Unassembled WGS sequence"/>
</dbReference>
<dbReference type="AlphaFoldDB" id="A0A926ZAA3"/>
<reference evidence="1" key="2">
    <citation type="submission" date="2020-08" db="EMBL/GenBank/DDBJ databases">
        <authorList>
            <person name="Chen M."/>
            <person name="Teng W."/>
            <person name="Zhao L."/>
            <person name="Hu C."/>
            <person name="Zhou Y."/>
            <person name="Han B."/>
            <person name="Song L."/>
            <person name="Shu W."/>
        </authorList>
    </citation>
    <scope>NUCLEOTIDE SEQUENCE</scope>
    <source>
        <strain evidence="1">FACHB-1277</strain>
    </source>
</reference>
<accession>A0A926ZAA3</accession>
<gene>
    <name evidence="1" type="ORF">H6F44_21650</name>
</gene>
<reference evidence="1" key="1">
    <citation type="journal article" date="2015" name="ISME J.">
        <title>Draft Genome Sequence of Streptomyces incarnatus NRRL8089, which Produces the Nucleoside Antibiotic Sinefungin.</title>
        <authorList>
            <person name="Oshima K."/>
            <person name="Hattori M."/>
            <person name="Shimizu H."/>
            <person name="Fukuda K."/>
            <person name="Nemoto M."/>
            <person name="Inagaki K."/>
            <person name="Tamura T."/>
        </authorList>
    </citation>
    <scope>NUCLEOTIDE SEQUENCE</scope>
    <source>
        <strain evidence="1">FACHB-1277</strain>
    </source>
</reference>
<evidence type="ECO:0000313" key="1">
    <source>
        <dbReference type="EMBL" id="MBD2152704.1"/>
    </source>
</evidence>
<comment type="caution">
    <text evidence="1">The sequence shown here is derived from an EMBL/GenBank/DDBJ whole genome shotgun (WGS) entry which is preliminary data.</text>
</comment>
<dbReference type="EMBL" id="JACJPY010000136">
    <property type="protein sequence ID" value="MBD2152704.1"/>
    <property type="molecule type" value="Genomic_DNA"/>
</dbReference>
<sequence length="238" mass="24522">MYSLSSILKPTAISALAIAIIGIDLASHDHQAQAISFRIGYNGASGLVDAGSSVVRGQSFQVQVTGSFSDPGGGVSGTLNSIKFLYNNATAATASASRVLIYSTIPSLTDLNAGIGFIAASSGAKTIVAGNTDTDFSGVNANARSVRFDFASSPILNAGTTYYALFESGQSIQGTGPTDRYAGGDSYVANPSFASQPGYDRAFVVNVQAVPFEFEATGGVLVVGGLFALHRLRKLKRS</sequence>
<name>A0A926ZAA3_9CYAN</name>
<dbReference type="RefSeq" id="WP_190353166.1">
    <property type="nucleotide sequence ID" value="NZ_JACJPY010000136.1"/>
</dbReference>
<keyword evidence="2" id="KW-1185">Reference proteome</keyword>
<evidence type="ECO:0000313" key="2">
    <source>
        <dbReference type="Proteomes" id="UP000631421"/>
    </source>
</evidence>
<proteinExistence type="predicted"/>